<protein>
    <submittedName>
        <fullName evidence="2">Uncharacterized protein</fullName>
    </submittedName>
</protein>
<sequence>MQCLFNLLPIGLSMRNQLQHLTTILNTKLMDNVKPNKRQLIPIKRVSSLPVYQLKKNLPLKRLCKRNIQIKPYMDNLKVFLPNDFSPRAATELLKHSSAEIGLFLNSVNSGYFLRKNREDLEDFKILKVVKYYKYLGILQTAHDVLENYEKLSEALSKSVKKIFSTPTTYILGNIAIKESVKATLAKAKKFVLTICKDLVTTNQKIRQVSYNRLYISHQYGEHNLPTIELKTSLQYIRRYSYLCTVDLIKEPLQLLEQIQKAGLRTALSGWKYIKKLYKLPESNFSSVLSFNEIANELISKVKKFDSDIKKNLAKSMKYPQRVISTKNIDFSGLKSFNLYT</sequence>
<reference evidence="2" key="2">
    <citation type="submission" date="2015-08" db="UniProtKB">
        <authorList>
            <consortium name="WormBaseParasite"/>
        </authorList>
    </citation>
    <scope>IDENTIFICATION</scope>
</reference>
<keyword evidence="1" id="KW-1185">Reference proteome</keyword>
<evidence type="ECO:0000313" key="1">
    <source>
        <dbReference type="Proteomes" id="UP000035680"/>
    </source>
</evidence>
<reference evidence="1" key="1">
    <citation type="submission" date="2014-07" db="EMBL/GenBank/DDBJ databases">
        <authorList>
            <person name="Martin A.A"/>
            <person name="De Silva N."/>
        </authorList>
    </citation>
    <scope>NUCLEOTIDE SEQUENCE</scope>
</reference>
<dbReference type="Proteomes" id="UP000035680">
    <property type="component" value="Unassembled WGS sequence"/>
</dbReference>
<proteinExistence type="predicted"/>
<dbReference type="AlphaFoldDB" id="A0A0K0FSX8"/>
<accession>A0A0K0FSX8</accession>
<dbReference type="STRING" id="75913.A0A0K0FSX8"/>
<organism evidence="1 2">
    <name type="scientific">Strongyloides venezuelensis</name>
    <name type="common">Threadworm</name>
    <dbReference type="NCBI Taxonomy" id="75913"/>
    <lineage>
        <taxon>Eukaryota</taxon>
        <taxon>Metazoa</taxon>
        <taxon>Ecdysozoa</taxon>
        <taxon>Nematoda</taxon>
        <taxon>Chromadorea</taxon>
        <taxon>Rhabditida</taxon>
        <taxon>Tylenchina</taxon>
        <taxon>Panagrolaimomorpha</taxon>
        <taxon>Strongyloidoidea</taxon>
        <taxon>Strongyloididae</taxon>
        <taxon>Strongyloides</taxon>
    </lineage>
</organism>
<name>A0A0K0FSX8_STRVS</name>
<evidence type="ECO:0000313" key="2">
    <source>
        <dbReference type="WBParaSite" id="SVE_1439800.1"/>
    </source>
</evidence>
<dbReference type="WBParaSite" id="SVE_1439800.1">
    <property type="protein sequence ID" value="SVE_1439800.1"/>
    <property type="gene ID" value="SVE_1439800"/>
</dbReference>